<dbReference type="PANTHER" id="PTHR35848">
    <property type="entry name" value="OXALATE-BINDING PROTEIN"/>
    <property type="match status" value="1"/>
</dbReference>
<feature type="domain" description="Cupin type-2" evidence="2">
    <location>
        <begin position="43"/>
        <end position="112"/>
    </location>
</feature>
<dbReference type="CDD" id="cd02224">
    <property type="entry name" value="cupin_SPO2919-like"/>
    <property type="match status" value="1"/>
</dbReference>
<dbReference type="EMBL" id="JACRAF010000002">
    <property type="protein sequence ID" value="MBI4920138.1"/>
    <property type="molecule type" value="Genomic_DNA"/>
</dbReference>
<dbReference type="SUPFAM" id="SSF51182">
    <property type="entry name" value="RmlC-like cupins"/>
    <property type="match status" value="1"/>
</dbReference>
<accession>A0A933NX17</accession>
<comment type="caution">
    <text evidence="3">The sequence shown here is derived from an EMBL/GenBank/DDBJ whole genome shotgun (WGS) entry which is preliminary data.</text>
</comment>
<reference evidence="3" key="1">
    <citation type="submission" date="2020-07" db="EMBL/GenBank/DDBJ databases">
        <title>Huge and variable diversity of episymbiotic CPR bacteria and DPANN archaea in groundwater ecosystems.</title>
        <authorList>
            <person name="He C.Y."/>
            <person name="Keren R."/>
            <person name="Whittaker M."/>
            <person name="Farag I.F."/>
            <person name="Doudna J."/>
            <person name="Cate J.H.D."/>
            <person name="Banfield J.F."/>
        </authorList>
    </citation>
    <scope>NUCLEOTIDE SEQUENCE</scope>
    <source>
        <strain evidence="3">NC_groundwater_1586_Pr3_B-0.1um_66_15</strain>
    </source>
</reference>
<sequence length="174" mass="18990">MSKPLVNIADLTLSHESKGSLYESADVRIGPMIGVRDLGISYSEVPPGKSACPFHNHHVEDEMFIILQGEGIYRFGPDSYPIKAGDVLGAPAGGQDTAHQIINTGTGPLRYYGISTMSLADVCEYPDSGKFGVFSRSTRNPYDKSSIRHLQHLDHPGIDYWDGEPRAKVEGEAK</sequence>
<dbReference type="PANTHER" id="PTHR35848:SF6">
    <property type="entry name" value="CUPIN TYPE-2 DOMAIN-CONTAINING PROTEIN"/>
    <property type="match status" value="1"/>
</dbReference>
<gene>
    <name evidence="3" type="ORF">HY834_00170</name>
</gene>
<name>A0A933NX17_9HYPH</name>
<evidence type="ECO:0000313" key="3">
    <source>
        <dbReference type="EMBL" id="MBI4920138.1"/>
    </source>
</evidence>
<organism evidence="3 4">
    <name type="scientific">Devosia nanyangense</name>
    <dbReference type="NCBI Taxonomy" id="1228055"/>
    <lineage>
        <taxon>Bacteria</taxon>
        <taxon>Pseudomonadati</taxon>
        <taxon>Pseudomonadota</taxon>
        <taxon>Alphaproteobacteria</taxon>
        <taxon>Hyphomicrobiales</taxon>
        <taxon>Devosiaceae</taxon>
        <taxon>Devosia</taxon>
    </lineage>
</organism>
<dbReference type="InterPro" id="IPR011051">
    <property type="entry name" value="RmlC_Cupin_sf"/>
</dbReference>
<protein>
    <submittedName>
        <fullName evidence="3">Cupin domain-containing protein</fullName>
    </submittedName>
</protein>
<evidence type="ECO:0000256" key="1">
    <source>
        <dbReference type="ARBA" id="ARBA00022723"/>
    </source>
</evidence>
<dbReference type="AlphaFoldDB" id="A0A933NX17"/>
<dbReference type="InterPro" id="IPR013096">
    <property type="entry name" value="Cupin_2"/>
</dbReference>
<dbReference type="Pfam" id="PF07883">
    <property type="entry name" value="Cupin_2"/>
    <property type="match status" value="1"/>
</dbReference>
<keyword evidence="1" id="KW-0479">Metal-binding</keyword>
<dbReference type="Gene3D" id="2.60.120.10">
    <property type="entry name" value="Jelly Rolls"/>
    <property type="match status" value="1"/>
</dbReference>
<dbReference type="InterPro" id="IPR014710">
    <property type="entry name" value="RmlC-like_jellyroll"/>
</dbReference>
<dbReference type="GO" id="GO:0046872">
    <property type="term" value="F:metal ion binding"/>
    <property type="evidence" value="ECO:0007669"/>
    <property type="project" value="UniProtKB-KW"/>
</dbReference>
<dbReference type="Proteomes" id="UP000782610">
    <property type="component" value="Unassembled WGS sequence"/>
</dbReference>
<proteinExistence type="predicted"/>
<evidence type="ECO:0000313" key="4">
    <source>
        <dbReference type="Proteomes" id="UP000782610"/>
    </source>
</evidence>
<dbReference type="InterPro" id="IPR051610">
    <property type="entry name" value="GPI/OXD"/>
</dbReference>
<evidence type="ECO:0000259" key="2">
    <source>
        <dbReference type="Pfam" id="PF07883"/>
    </source>
</evidence>